<name>A0A6A4W7U3_AMPAM</name>
<feature type="signal peptide" evidence="1">
    <location>
        <begin position="1"/>
        <end position="35"/>
    </location>
</feature>
<dbReference type="OrthoDB" id="10684604at2759"/>
<evidence type="ECO:0000313" key="2">
    <source>
        <dbReference type="EMBL" id="KAF0303827.1"/>
    </source>
</evidence>
<evidence type="ECO:0000256" key="1">
    <source>
        <dbReference type="SAM" id="SignalP"/>
    </source>
</evidence>
<comment type="caution">
    <text evidence="2">The sequence shown here is derived from an EMBL/GenBank/DDBJ whole genome shotgun (WGS) entry which is preliminary data.</text>
</comment>
<proteinExistence type="predicted"/>
<accession>A0A6A4W7U3</accession>
<protein>
    <submittedName>
        <fullName evidence="2">Uncharacterized protein</fullName>
    </submittedName>
</protein>
<sequence>MTMPIMAAHARNWCRWINLTLALLCFVFVTPTVNGVPLKWGVNDGNWKTIKLEPPKGDRDLTLDLTGLSTRLVDNVQLKLDGHTREPLYPPPASSNSTAVWKVRSADWQYQRLSWSGSGSAAAVGVTSLDVLPAVACVAHSVSGPTMAVWTAWAVLGAG</sequence>
<dbReference type="Proteomes" id="UP000440578">
    <property type="component" value="Unassembled WGS sequence"/>
</dbReference>
<dbReference type="EMBL" id="VIIS01000912">
    <property type="protein sequence ID" value="KAF0303827.1"/>
    <property type="molecule type" value="Genomic_DNA"/>
</dbReference>
<keyword evidence="1" id="KW-0732">Signal</keyword>
<organism evidence="2 3">
    <name type="scientific">Amphibalanus amphitrite</name>
    <name type="common">Striped barnacle</name>
    <name type="synonym">Balanus amphitrite</name>
    <dbReference type="NCBI Taxonomy" id="1232801"/>
    <lineage>
        <taxon>Eukaryota</taxon>
        <taxon>Metazoa</taxon>
        <taxon>Ecdysozoa</taxon>
        <taxon>Arthropoda</taxon>
        <taxon>Crustacea</taxon>
        <taxon>Multicrustacea</taxon>
        <taxon>Cirripedia</taxon>
        <taxon>Thoracica</taxon>
        <taxon>Thoracicalcarea</taxon>
        <taxon>Balanomorpha</taxon>
        <taxon>Balanoidea</taxon>
        <taxon>Balanidae</taxon>
        <taxon>Amphibalaninae</taxon>
        <taxon>Amphibalanus</taxon>
    </lineage>
</organism>
<keyword evidence="3" id="KW-1185">Reference proteome</keyword>
<reference evidence="2 3" key="1">
    <citation type="submission" date="2019-07" db="EMBL/GenBank/DDBJ databases">
        <title>Draft genome assembly of a fouling barnacle, Amphibalanus amphitrite (Darwin, 1854): The first reference genome for Thecostraca.</title>
        <authorList>
            <person name="Kim W."/>
        </authorList>
    </citation>
    <scope>NUCLEOTIDE SEQUENCE [LARGE SCALE GENOMIC DNA]</scope>
    <source>
        <strain evidence="2">SNU_AA5</strain>
        <tissue evidence="2">Soma without cirri and trophi</tissue>
    </source>
</reference>
<dbReference type="AlphaFoldDB" id="A0A6A4W7U3"/>
<gene>
    <name evidence="2" type="ORF">FJT64_024247</name>
</gene>
<feature type="chain" id="PRO_5025387158" evidence="1">
    <location>
        <begin position="36"/>
        <end position="159"/>
    </location>
</feature>
<evidence type="ECO:0000313" key="3">
    <source>
        <dbReference type="Proteomes" id="UP000440578"/>
    </source>
</evidence>